<dbReference type="AlphaFoldDB" id="A0A934VCV9"/>
<keyword evidence="1" id="KW-1133">Transmembrane helix</keyword>
<evidence type="ECO:0000256" key="1">
    <source>
        <dbReference type="SAM" id="Phobius"/>
    </source>
</evidence>
<dbReference type="Proteomes" id="UP000600139">
    <property type="component" value="Unassembled WGS sequence"/>
</dbReference>
<sequence length="206" mass="22179">MISTHHFPTRLLALSLMFLIALIFAFRAPAGQGGEVEVAQRHSAFGAGESLATDKLEEEPSAVTAEPVLHRSIKYVGKYHLMVLHFPIAFLLAAMVVHWYALVTGRGSATVAVLLWFGTFGAIAAAALGWMYAYDSVYFGDDEQILLWHRWLGTGTAVVSVVVALARKRLGPKALAFALTICAGLVAAAAHFGASLVYGADFLKKF</sequence>
<evidence type="ECO:0008006" key="4">
    <source>
        <dbReference type="Google" id="ProtNLM"/>
    </source>
</evidence>
<evidence type="ECO:0000313" key="2">
    <source>
        <dbReference type="EMBL" id="MBK1817386.1"/>
    </source>
</evidence>
<organism evidence="2 3">
    <name type="scientific">Luteolibacter yonseiensis</name>
    <dbReference type="NCBI Taxonomy" id="1144680"/>
    <lineage>
        <taxon>Bacteria</taxon>
        <taxon>Pseudomonadati</taxon>
        <taxon>Verrucomicrobiota</taxon>
        <taxon>Verrucomicrobiia</taxon>
        <taxon>Verrucomicrobiales</taxon>
        <taxon>Verrucomicrobiaceae</taxon>
        <taxon>Luteolibacter</taxon>
    </lineage>
</organism>
<keyword evidence="3" id="KW-1185">Reference proteome</keyword>
<feature type="transmembrane region" description="Helical" evidence="1">
    <location>
        <begin position="177"/>
        <end position="200"/>
    </location>
</feature>
<feature type="transmembrane region" description="Helical" evidence="1">
    <location>
        <begin position="79"/>
        <end position="101"/>
    </location>
</feature>
<feature type="transmembrane region" description="Helical" evidence="1">
    <location>
        <begin position="113"/>
        <end position="133"/>
    </location>
</feature>
<reference evidence="2" key="1">
    <citation type="submission" date="2021-01" db="EMBL/GenBank/DDBJ databases">
        <title>Modified the classification status of verrucomicrobia.</title>
        <authorList>
            <person name="Feng X."/>
        </authorList>
    </citation>
    <scope>NUCLEOTIDE SEQUENCE</scope>
    <source>
        <strain evidence="2">JCM 18052</strain>
    </source>
</reference>
<comment type="caution">
    <text evidence="2">The sequence shown here is derived from an EMBL/GenBank/DDBJ whole genome shotgun (WGS) entry which is preliminary data.</text>
</comment>
<evidence type="ECO:0000313" key="3">
    <source>
        <dbReference type="Proteomes" id="UP000600139"/>
    </source>
</evidence>
<feature type="transmembrane region" description="Helical" evidence="1">
    <location>
        <begin position="145"/>
        <end position="165"/>
    </location>
</feature>
<gene>
    <name evidence="2" type="ORF">JIN84_17330</name>
</gene>
<name>A0A934VCV9_9BACT</name>
<dbReference type="RefSeq" id="WP_200352329.1">
    <property type="nucleotide sequence ID" value="NZ_BAABHZ010000001.1"/>
</dbReference>
<keyword evidence="1" id="KW-0812">Transmembrane</keyword>
<proteinExistence type="predicted"/>
<accession>A0A934VCV9</accession>
<dbReference type="EMBL" id="JAENIK010000012">
    <property type="protein sequence ID" value="MBK1817386.1"/>
    <property type="molecule type" value="Genomic_DNA"/>
</dbReference>
<protein>
    <recommendedName>
        <fullName evidence="4">DUF2231 domain-containing protein</fullName>
    </recommendedName>
</protein>
<keyword evidence="1" id="KW-0472">Membrane</keyword>